<reference evidence="1" key="1">
    <citation type="journal article" date="2015" name="Nature">
        <title>Complex archaea that bridge the gap between prokaryotes and eukaryotes.</title>
        <authorList>
            <person name="Spang A."/>
            <person name="Saw J.H."/>
            <person name="Jorgensen S.L."/>
            <person name="Zaremba-Niedzwiedzka K."/>
            <person name="Martijn J."/>
            <person name="Lind A.E."/>
            <person name="van Eijk R."/>
            <person name="Schleper C."/>
            <person name="Guy L."/>
            <person name="Ettema T.J."/>
        </authorList>
    </citation>
    <scope>NUCLEOTIDE SEQUENCE</scope>
</reference>
<proteinExistence type="predicted"/>
<accession>A0A0F9G1Z5</accession>
<comment type="caution">
    <text evidence="1">The sequence shown here is derived from an EMBL/GenBank/DDBJ whole genome shotgun (WGS) entry which is preliminary data.</text>
</comment>
<name>A0A0F9G1Z5_9ZZZZ</name>
<dbReference type="EMBL" id="LAZR01019397">
    <property type="protein sequence ID" value="KKL92693.1"/>
    <property type="molecule type" value="Genomic_DNA"/>
</dbReference>
<evidence type="ECO:0000313" key="1">
    <source>
        <dbReference type="EMBL" id="KKL92693.1"/>
    </source>
</evidence>
<feature type="non-terminal residue" evidence="1">
    <location>
        <position position="1"/>
    </location>
</feature>
<dbReference type="AlphaFoldDB" id="A0A0F9G1Z5"/>
<protein>
    <submittedName>
        <fullName evidence="1">Uncharacterized protein</fullName>
    </submittedName>
</protein>
<gene>
    <name evidence="1" type="ORF">LCGC14_1882190</name>
</gene>
<organism evidence="1">
    <name type="scientific">marine sediment metagenome</name>
    <dbReference type="NCBI Taxonomy" id="412755"/>
    <lineage>
        <taxon>unclassified sequences</taxon>
        <taxon>metagenomes</taxon>
        <taxon>ecological metagenomes</taxon>
    </lineage>
</organism>
<sequence length="47" mass="5411">KGFEDDCFKYDLAVELGWGVLRYTGKMIESGEAIFQIERIVRSRING</sequence>